<keyword evidence="3" id="KW-0677">Repeat</keyword>
<reference evidence="13" key="1">
    <citation type="submission" date="2023-01" db="EMBL/GenBank/DDBJ databases">
        <title>Genome assembly of the deep-sea coral Lophelia pertusa.</title>
        <authorList>
            <person name="Herrera S."/>
            <person name="Cordes E."/>
        </authorList>
    </citation>
    <scope>NUCLEOTIDE SEQUENCE</scope>
    <source>
        <strain evidence="13">USNM1676648</strain>
        <tissue evidence="13">Polyp</tissue>
    </source>
</reference>
<feature type="compositionally biased region" description="Basic and acidic residues" evidence="10">
    <location>
        <begin position="210"/>
        <end position="223"/>
    </location>
</feature>
<evidence type="ECO:0000256" key="9">
    <source>
        <dbReference type="PROSITE-ProRule" id="PRU00206"/>
    </source>
</evidence>
<dbReference type="EMBL" id="MU827801">
    <property type="protein sequence ID" value="KAJ7327392.1"/>
    <property type="molecule type" value="Genomic_DNA"/>
</dbReference>
<feature type="repeat" description="TNFR-Cys" evidence="9">
    <location>
        <begin position="75"/>
        <end position="114"/>
    </location>
</feature>
<dbReference type="Proteomes" id="UP001163046">
    <property type="component" value="Unassembled WGS sequence"/>
</dbReference>
<evidence type="ECO:0000256" key="3">
    <source>
        <dbReference type="ARBA" id="ARBA00022737"/>
    </source>
</evidence>
<keyword evidence="4" id="KW-1133">Transmembrane helix</keyword>
<dbReference type="Pfam" id="PF00020">
    <property type="entry name" value="TNFR_c6"/>
    <property type="match status" value="1"/>
</dbReference>
<dbReference type="GO" id="GO:0038023">
    <property type="term" value="F:signaling receptor activity"/>
    <property type="evidence" value="ECO:0007669"/>
    <property type="project" value="InterPro"/>
</dbReference>
<evidence type="ECO:0000256" key="4">
    <source>
        <dbReference type="ARBA" id="ARBA00022989"/>
    </source>
</evidence>
<dbReference type="AlphaFoldDB" id="A0A9W9YB82"/>
<keyword evidence="8" id="KW-0325">Glycoprotein</keyword>
<keyword evidence="7" id="KW-0675">Receptor</keyword>
<feature type="compositionally biased region" description="Polar residues" evidence="10">
    <location>
        <begin position="184"/>
        <end position="206"/>
    </location>
</feature>
<gene>
    <name evidence="13" type="ORF">OS493_027082</name>
</gene>
<name>A0A9W9YB82_9CNID</name>
<evidence type="ECO:0000256" key="7">
    <source>
        <dbReference type="ARBA" id="ARBA00023170"/>
    </source>
</evidence>
<organism evidence="13 14">
    <name type="scientific">Desmophyllum pertusum</name>
    <dbReference type="NCBI Taxonomy" id="174260"/>
    <lineage>
        <taxon>Eukaryota</taxon>
        <taxon>Metazoa</taxon>
        <taxon>Cnidaria</taxon>
        <taxon>Anthozoa</taxon>
        <taxon>Hexacorallia</taxon>
        <taxon>Scleractinia</taxon>
        <taxon>Caryophylliina</taxon>
        <taxon>Caryophylliidae</taxon>
        <taxon>Desmophyllum</taxon>
    </lineage>
</organism>
<feature type="signal peptide" evidence="11">
    <location>
        <begin position="1"/>
        <end position="26"/>
    </location>
</feature>
<dbReference type="Gene3D" id="2.10.50.10">
    <property type="entry name" value="Tumor Necrosis Factor Receptor, subunit A, domain 2"/>
    <property type="match status" value="2"/>
</dbReference>
<evidence type="ECO:0000256" key="1">
    <source>
        <dbReference type="ARBA" id="ARBA00004167"/>
    </source>
</evidence>
<evidence type="ECO:0000256" key="5">
    <source>
        <dbReference type="ARBA" id="ARBA00023136"/>
    </source>
</evidence>
<dbReference type="InterPro" id="IPR047526">
    <property type="entry name" value="TNR19/27/EDAR"/>
</dbReference>
<keyword evidence="5" id="KW-0472">Membrane</keyword>
<feature type="disulfide bond" evidence="9">
    <location>
        <begin position="96"/>
        <end position="114"/>
    </location>
</feature>
<dbReference type="SMART" id="SM00208">
    <property type="entry name" value="TNFR"/>
    <property type="match status" value="1"/>
</dbReference>
<feature type="compositionally biased region" description="Polar residues" evidence="10">
    <location>
        <begin position="224"/>
        <end position="243"/>
    </location>
</feature>
<dbReference type="PANTHER" id="PTHR12120">
    <property type="entry name" value="TNFR-CYS DOMAIN-CONTAINING PROTEIN"/>
    <property type="match status" value="1"/>
</dbReference>
<dbReference type="GO" id="GO:0016020">
    <property type="term" value="C:membrane"/>
    <property type="evidence" value="ECO:0007669"/>
    <property type="project" value="UniProtKB-SubCell"/>
</dbReference>
<evidence type="ECO:0000256" key="6">
    <source>
        <dbReference type="ARBA" id="ARBA00023157"/>
    </source>
</evidence>
<evidence type="ECO:0000313" key="14">
    <source>
        <dbReference type="Proteomes" id="UP001163046"/>
    </source>
</evidence>
<evidence type="ECO:0000256" key="10">
    <source>
        <dbReference type="SAM" id="MobiDB-lite"/>
    </source>
</evidence>
<feature type="chain" id="PRO_5040955318" description="TNFR-Cys domain-containing protein" evidence="11">
    <location>
        <begin position="27"/>
        <end position="243"/>
    </location>
</feature>
<dbReference type="GO" id="GO:0043123">
    <property type="term" value="P:positive regulation of canonical NF-kappaB signal transduction"/>
    <property type="evidence" value="ECO:0007669"/>
    <property type="project" value="InterPro"/>
</dbReference>
<keyword evidence="2" id="KW-0812">Transmembrane</keyword>
<comment type="subcellular location">
    <subcellularLocation>
        <location evidence="1">Membrane</location>
        <topology evidence="1">Single-pass membrane protein</topology>
    </subcellularLocation>
</comment>
<evidence type="ECO:0000256" key="8">
    <source>
        <dbReference type="ARBA" id="ARBA00023180"/>
    </source>
</evidence>
<comment type="caution">
    <text evidence="13">The sequence shown here is derived from an EMBL/GenBank/DDBJ whole genome shotgun (WGS) entry which is preliminary data.</text>
</comment>
<keyword evidence="14" id="KW-1185">Reference proteome</keyword>
<accession>A0A9W9YB82</accession>
<dbReference type="PROSITE" id="PS50050">
    <property type="entry name" value="TNFR_NGFR_2"/>
    <property type="match status" value="1"/>
</dbReference>
<dbReference type="PANTHER" id="PTHR12120:SF10">
    <property type="entry name" value="TNFR-CYS DOMAIN-CONTAINING PROTEIN"/>
    <property type="match status" value="1"/>
</dbReference>
<dbReference type="OrthoDB" id="9864383at2759"/>
<sequence length="243" mass="26728">MCCVRILTRTVFVAALIQSQTSCCFGCKHDEVTWRSNDAAQNDTCLTCIDCPDGMEPSITCGTVAKYGTHLHCVACRDGTYSDTYGKEQCKPCTLCSVGRTMARNCSATKNARCGSCRYGYYEDDFVSDCLLCSVCCWDSRDQFEAQCKAQGLPKHRHCKPRHEDGCQPAWTTPTRATPGAISVHSNPATTQQTSKSQLEATTVPLSPTIREHFTSNKTRDKNTTSLRSSNHCDTASKRNSSS</sequence>
<keyword evidence="6 9" id="KW-1015">Disulfide bond</keyword>
<protein>
    <recommendedName>
        <fullName evidence="12">TNFR-Cys domain-containing protein</fullName>
    </recommendedName>
</protein>
<evidence type="ECO:0000256" key="2">
    <source>
        <dbReference type="ARBA" id="ARBA00022692"/>
    </source>
</evidence>
<evidence type="ECO:0000259" key="12">
    <source>
        <dbReference type="PROSITE" id="PS50050"/>
    </source>
</evidence>
<comment type="caution">
    <text evidence="9">Lacks conserved residue(s) required for the propagation of feature annotation.</text>
</comment>
<feature type="disulfide bond" evidence="9">
    <location>
        <begin position="93"/>
        <end position="106"/>
    </location>
</feature>
<feature type="domain" description="TNFR-Cys" evidence="12">
    <location>
        <begin position="75"/>
        <end position="114"/>
    </location>
</feature>
<evidence type="ECO:0000313" key="13">
    <source>
        <dbReference type="EMBL" id="KAJ7327392.1"/>
    </source>
</evidence>
<keyword evidence="11" id="KW-0732">Signal</keyword>
<dbReference type="GO" id="GO:0046330">
    <property type="term" value="P:positive regulation of JNK cascade"/>
    <property type="evidence" value="ECO:0007669"/>
    <property type="project" value="InterPro"/>
</dbReference>
<feature type="region of interest" description="Disordered" evidence="10">
    <location>
        <begin position="178"/>
        <end position="243"/>
    </location>
</feature>
<dbReference type="InterPro" id="IPR001368">
    <property type="entry name" value="TNFR/NGFR_Cys_rich_reg"/>
</dbReference>
<proteinExistence type="predicted"/>
<dbReference type="PROSITE" id="PS00652">
    <property type="entry name" value="TNFR_NGFR_1"/>
    <property type="match status" value="1"/>
</dbReference>
<evidence type="ECO:0000256" key="11">
    <source>
        <dbReference type="SAM" id="SignalP"/>
    </source>
</evidence>